<dbReference type="Proteomes" id="UP000675747">
    <property type="component" value="Unassembled WGS sequence"/>
</dbReference>
<dbReference type="PANTHER" id="PTHR38042">
    <property type="entry name" value="UROPORPHYRINOGEN-III SYNTHASE, CHLOROPLASTIC"/>
    <property type="match status" value="1"/>
</dbReference>
<dbReference type="AlphaFoldDB" id="A0AAP2G0A3"/>
<feature type="domain" description="Tetrapyrrole biosynthesis uroporphyrinogen III synthase" evidence="10">
    <location>
        <begin position="33"/>
        <end position="248"/>
    </location>
</feature>
<dbReference type="PANTHER" id="PTHR38042:SF1">
    <property type="entry name" value="UROPORPHYRINOGEN-III SYNTHASE, CHLOROPLASTIC"/>
    <property type="match status" value="1"/>
</dbReference>
<evidence type="ECO:0000256" key="6">
    <source>
        <dbReference type="ARBA" id="ARBA00037589"/>
    </source>
</evidence>
<name>A0AAP2G0A3_9GAMM</name>
<dbReference type="GO" id="GO:0006780">
    <property type="term" value="P:uroporphyrinogen III biosynthetic process"/>
    <property type="evidence" value="ECO:0007669"/>
    <property type="project" value="UniProtKB-UniRule"/>
</dbReference>
<keyword evidence="12" id="KW-1185">Reference proteome</keyword>
<keyword evidence="4 9" id="KW-0456">Lyase</keyword>
<evidence type="ECO:0000256" key="8">
    <source>
        <dbReference type="ARBA" id="ARBA00048617"/>
    </source>
</evidence>
<dbReference type="GO" id="GO:0004852">
    <property type="term" value="F:uroporphyrinogen-III synthase activity"/>
    <property type="evidence" value="ECO:0007669"/>
    <property type="project" value="UniProtKB-UniRule"/>
</dbReference>
<dbReference type="InterPro" id="IPR036108">
    <property type="entry name" value="4pyrrol_syn_uPrphyn_synt_sf"/>
</dbReference>
<dbReference type="GO" id="GO:0006782">
    <property type="term" value="P:protoporphyrinogen IX biosynthetic process"/>
    <property type="evidence" value="ECO:0007669"/>
    <property type="project" value="UniProtKB-UniRule"/>
</dbReference>
<dbReference type="EC" id="4.2.1.75" evidence="3 9"/>
<dbReference type="CDD" id="cd06578">
    <property type="entry name" value="HemD"/>
    <property type="match status" value="1"/>
</dbReference>
<evidence type="ECO:0000313" key="12">
    <source>
        <dbReference type="Proteomes" id="UP000675747"/>
    </source>
</evidence>
<keyword evidence="5 9" id="KW-0627">Porphyrin biosynthesis</keyword>
<evidence type="ECO:0000256" key="5">
    <source>
        <dbReference type="ARBA" id="ARBA00023244"/>
    </source>
</evidence>
<evidence type="ECO:0000256" key="9">
    <source>
        <dbReference type="RuleBase" id="RU366031"/>
    </source>
</evidence>
<gene>
    <name evidence="11" type="ORF">KB893_009875</name>
</gene>
<comment type="catalytic activity">
    <reaction evidence="8 9">
        <text>hydroxymethylbilane = uroporphyrinogen III + H2O</text>
        <dbReference type="Rhea" id="RHEA:18965"/>
        <dbReference type="ChEBI" id="CHEBI:15377"/>
        <dbReference type="ChEBI" id="CHEBI:57308"/>
        <dbReference type="ChEBI" id="CHEBI:57845"/>
        <dbReference type="EC" id="4.2.1.75"/>
    </reaction>
</comment>
<proteinExistence type="inferred from homology"/>
<dbReference type="Pfam" id="PF02602">
    <property type="entry name" value="HEM4"/>
    <property type="match status" value="1"/>
</dbReference>
<reference evidence="11 12" key="1">
    <citation type="journal article" date="2021" name="Microbiol. Resour. Announc.">
        <title>Draft Genome Sequence of Coralloluteibacterium stylophorae LMG 29479T.</title>
        <authorList>
            <person name="Karlyshev A.V."/>
            <person name="Kudryashova E.B."/>
            <person name="Ariskina E.V."/>
            <person name="Conroy A.P."/>
            <person name="Abidueva E.Y."/>
        </authorList>
    </citation>
    <scope>NUCLEOTIDE SEQUENCE [LARGE SCALE GENOMIC DNA]</scope>
    <source>
        <strain evidence="11 12">LMG 29479</strain>
    </source>
</reference>
<dbReference type="Gene3D" id="3.40.50.10090">
    <property type="match status" value="2"/>
</dbReference>
<dbReference type="InterPro" id="IPR039793">
    <property type="entry name" value="UROS/Hem4"/>
</dbReference>
<dbReference type="InterPro" id="IPR003754">
    <property type="entry name" value="4pyrrol_synth_uPrphyn_synth"/>
</dbReference>
<organism evidence="11 12">
    <name type="scientific">Coralloluteibacterium stylophorae</name>
    <dbReference type="NCBI Taxonomy" id="1776034"/>
    <lineage>
        <taxon>Bacteria</taxon>
        <taxon>Pseudomonadati</taxon>
        <taxon>Pseudomonadota</taxon>
        <taxon>Gammaproteobacteria</taxon>
        <taxon>Lysobacterales</taxon>
        <taxon>Lysobacteraceae</taxon>
        <taxon>Coralloluteibacterium</taxon>
    </lineage>
</organism>
<sequence length="264" mass="27152">MPRIRASTEESAPLRGWTLVSLRPAGAHAGLRNAARRAGAESLALSPLRLVALDARPALQAALACAAVIFSSPAAVRFAARQHPLQDLARALAVGAGTAAALRRAGVTEVLAPSRMDSEGLLALPALAGVAGHAVGLVTAPGGRGLIAATLAARGARLVRAEVYRREPAAIPAARIDRLARADIARTALAISSGEALDAAWTQLPDPLRVRLRQALFVVASARLADATRNVGGRHIAVAGSARPRALVDALGAWVLDARSDAIR</sequence>
<protein>
    <recommendedName>
        <fullName evidence="7 9">Uroporphyrinogen-III synthase</fullName>
        <ecNumber evidence="3 9">4.2.1.75</ecNumber>
    </recommendedName>
</protein>
<evidence type="ECO:0000256" key="2">
    <source>
        <dbReference type="ARBA" id="ARBA00008133"/>
    </source>
</evidence>
<evidence type="ECO:0000256" key="4">
    <source>
        <dbReference type="ARBA" id="ARBA00023239"/>
    </source>
</evidence>
<evidence type="ECO:0000256" key="7">
    <source>
        <dbReference type="ARBA" id="ARBA00040167"/>
    </source>
</evidence>
<comment type="pathway">
    <text evidence="1 9">Porphyrin-containing compound metabolism; protoporphyrin-IX biosynthesis; coproporphyrinogen-III from 5-aminolevulinate: step 3/4.</text>
</comment>
<dbReference type="SUPFAM" id="SSF69618">
    <property type="entry name" value="HemD-like"/>
    <property type="match status" value="1"/>
</dbReference>
<comment type="similarity">
    <text evidence="2 9">Belongs to the uroporphyrinogen-III synthase family.</text>
</comment>
<evidence type="ECO:0000259" key="10">
    <source>
        <dbReference type="Pfam" id="PF02602"/>
    </source>
</evidence>
<comment type="function">
    <text evidence="6 9">Catalyzes cyclization of the linear tetrapyrrole, hydroxymethylbilane, to the macrocyclic uroporphyrinogen III.</text>
</comment>
<dbReference type="EMBL" id="JAGQFT020000005">
    <property type="protein sequence ID" value="MBS7457441.1"/>
    <property type="molecule type" value="Genomic_DNA"/>
</dbReference>
<comment type="caution">
    <text evidence="11">The sequence shown here is derived from an EMBL/GenBank/DDBJ whole genome shotgun (WGS) entry which is preliminary data.</text>
</comment>
<evidence type="ECO:0000256" key="3">
    <source>
        <dbReference type="ARBA" id="ARBA00013109"/>
    </source>
</evidence>
<evidence type="ECO:0000313" key="11">
    <source>
        <dbReference type="EMBL" id="MBS7457441.1"/>
    </source>
</evidence>
<dbReference type="RefSeq" id="WP_213173643.1">
    <property type="nucleotide sequence ID" value="NZ_JAGQFT020000005.1"/>
</dbReference>
<evidence type="ECO:0000256" key="1">
    <source>
        <dbReference type="ARBA" id="ARBA00004772"/>
    </source>
</evidence>
<accession>A0AAP2G0A3</accession>